<dbReference type="GO" id="GO:0051383">
    <property type="term" value="P:kinetochore organization"/>
    <property type="evidence" value="ECO:0000318"/>
    <property type="project" value="GO_Central"/>
</dbReference>
<evidence type="ECO:0000313" key="4">
    <source>
        <dbReference type="EMBL" id="EFJ30180.1"/>
    </source>
</evidence>
<feature type="region of interest" description="Disordered" evidence="2">
    <location>
        <begin position="254"/>
        <end position="310"/>
    </location>
</feature>
<dbReference type="PANTHER" id="PTHR21650">
    <property type="entry name" value="MEMBRALIN/KINETOCHORE PROTEIN NUF2"/>
    <property type="match status" value="1"/>
</dbReference>
<feature type="coiled-coil region" evidence="1">
    <location>
        <begin position="507"/>
        <end position="566"/>
    </location>
</feature>
<evidence type="ECO:0000313" key="5">
    <source>
        <dbReference type="Proteomes" id="UP000001514"/>
    </source>
</evidence>
<sequence>MACKFYVSLFFFFFGLATLATLGHARTTPGFDACRNSKPLTLNFYGQIILEGERSCRTSISKDGKTYAFSCKLTTGTAYDSYQIGVIEGVVSRVVYESGSTRDFITDTFTIELKDGPELFTFNSKGVINIQKEKNVFPVNGGIFGEDTIVGRLSKMRMLPPILADPISIEIEIIISLHQYCVQISVVMSQWLSAQRSDQIILKPGCGCGPCGYKTIALRIFSQFMSHSGKEQSEITSSARLSVTTSNIMAKPMGVNPITQWPPVTGDPRNASEQQQQCPSISKEVRLEEDRAGASVPTDGSIPESQPERKEETVAWEYKQEEVDHSVFAELPSEIQQELQGYRDDRIQQLEETRIQIVSEKASVAQMKQEGFQLRTQIVQSPDKLRKMLEDRRAAVQNAEAEVESARQSVVKWKHKYEAYTKAKRKVQKCLDMMDSLDKQAALQKKMVKDSKDMKVKLKENEEKHSVTSVQLALGQHFHNLLEKLDSSFDVKCQETVKELEDFRLQNAPLIDQLDKQEEQIARKQDEVEIITSNLNEARSKKEAGLKALHDEVELIQNEVLRYNEDSMRVID</sequence>
<feature type="compositionally biased region" description="Polar residues" evidence="2">
    <location>
        <begin position="271"/>
        <end position="280"/>
    </location>
</feature>
<dbReference type="GO" id="GO:0031262">
    <property type="term" value="C:Ndc80 complex"/>
    <property type="evidence" value="ECO:0000318"/>
    <property type="project" value="GO_Central"/>
</dbReference>
<dbReference type="STRING" id="88036.D8RCR2"/>
<evidence type="ECO:0000256" key="2">
    <source>
        <dbReference type="SAM" id="MobiDB-lite"/>
    </source>
</evidence>
<organism evidence="5">
    <name type="scientific">Selaginella moellendorffii</name>
    <name type="common">Spikemoss</name>
    <dbReference type="NCBI Taxonomy" id="88036"/>
    <lineage>
        <taxon>Eukaryota</taxon>
        <taxon>Viridiplantae</taxon>
        <taxon>Streptophyta</taxon>
        <taxon>Embryophyta</taxon>
        <taxon>Tracheophyta</taxon>
        <taxon>Lycopodiopsida</taxon>
        <taxon>Selaginellales</taxon>
        <taxon>Selaginellaceae</taxon>
        <taxon>Selaginella</taxon>
    </lineage>
</organism>
<dbReference type="GO" id="GO:0007052">
    <property type="term" value="P:mitotic spindle organization"/>
    <property type="evidence" value="ECO:0000318"/>
    <property type="project" value="GO_Central"/>
</dbReference>
<proteinExistence type="predicted"/>
<dbReference type="InParanoid" id="D8RCR2"/>
<gene>
    <name evidence="4" type="ORF">SELMODRAFT_440581</name>
</gene>
<accession>D8RCR2</accession>
<dbReference type="GO" id="GO:0045132">
    <property type="term" value="P:meiotic chromosome segregation"/>
    <property type="evidence" value="ECO:0000318"/>
    <property type="project" value="GO_Central"/>
</dbReference>
<dbReference type="Gene3D" id="6.10.250.1630">
    <property type="match status" value="1"/>
</dbReference>
<feature type="coiled-coil region" evidence="1">
    <location>
        <begin position="350"/>
        <end position="416"/>
    </location>
</feature>
<reference evidence="4 5" key="1">
    <citation type="journal article" date="2011" name="Science">
        <title>The Selaginella genome identifies genetic changes associated with the evolution of vascular plants.</title>
        <authorList>
            <person name="Banks J.A."/>
            <person name="Nishiyama T."/>
            <person name="Hasebe M."/>
            <person name="Bowman J.L."/>
            <person name="Gribskov M."/>
            <person name="dePamphilis C."/>
            <person name="Albert V.A."/>
            <person name="Aono N."/>
            <person name="Aoyama T."/>
            <person name="Ambrose B.A."/>
            <person name="Ashton N.W."/>
            <person name="Axtell M.J."/>
            <person name="Barker E."/>
            <person name="Barker M.S."/>
            <person name="Bennetzen J.L."/>
            <person name="Bonawitz N.D."/>
            <person name="Chapple C."/>
            <person name="Cheng C."/>
            <person name="Correa L.G."/>
            <person name="Dacre M."/>
            <person name="DeBarry J."/>
            <person name="Dreyer I."/>
            <person name="Elias M."/>
            <person name="Engstrom E.M."/>
            <person name="Estelle M."/>
            <person name="Feng L."/>
            <person name="Finet C."/>
            <person name="Floyd S.K."/>
            <person name="Frommer W.B."/>
            <person name="Fujita T."/>
            <person name="Gramzow L."/>
            <person name="Gutensohn M."/>
            <person name="Harholt J."/>
            <person name="Hattori M."/>
            <person name="Heyl A."/>
            <person name="Hirai T."/>
            <person name="Hiwatashi Y."/>
            <person name="Ishikawa M."/>
            <person name="Iwata M."/>
            <person name="Karol K.G."/>
            <person name="Koehler B."/>
            <person name="Kolukisaoglu U."/>
            <person name="Kubo M."/>
            <person name="Kurata T."/>
            <person name="Lalonde S."/>
            <person name="Li K."/>
            <person name="Li Y."/>
            <person name="Litt A."/>
            <person name="Lyons E."/>
            <person name="Manning G."/>
            <person name="Maruyama T."/>
            <person name="Michael T.P."/>
            <person name="Mikami K."/>
            <person name="Miyazaki S."/>
            <person name="Morinaga S."/>
            <person name="Murata T."/>
            <person name="Mueller-Roeber B."/>
            <person name="Nelson D.R."/>
            <person name="Obara M."/>
            <person name="Oguri Y."/>
            <person name="Olmstead R.G."/>
            <person name="Onodera N."/>
            <person name="Petersen B.L."/>
            <person name="Pils B."/>
            <person name="Prigge M."/>
            <person name="Rensing S.A."/>
            <person name="Riano-Pachon D.M."/>
            <person name="Roberts A.W."/>
            <person name="Sato Y."/>
            <person name="Scheller H.V."/>
            <person name="Schulz B."/>
            <person name="Schulz C."/>
            <person name="Shakirov E.V."/>
            <person name="Shibagaki N."/>
            <person name="Shinohara N."/>
            <person name="Shippen D.E."/>
            <person name="Soerensen I."/>
            <person name="Sotooka R."/>
            <person name="Sugimoto N."/>
            <person name="Sugita M."/>
            <person name="Sumikawa N."/>
            <person name="Tanurdzic M."/>
            <person name="Theissen G."/>
            <person name="Ulvskov P."/>
            <person name="Wakazuki S."/>
            <person name="Weng J.K."/>
            <person name="Willats W.W."/>
            <person name="Wipf D."/>
            <person name="Wolf P.G."/>
            <person name="Yang L."/>
            <person name="Zimmer A.D."/>
            <person name="Zhu Q."/>
            <person name="Mitros T."/>
            <person name="Hellsten U."/>
            <person name="Loque D."/>
            <person name="Otillar R."/>
            <person name="Salamov A."/>
            <person name="Schmutz J."/>
            <person name="Shapiro H."/>
            <person name="Lindquist E."/>
            <person name="Lucas S."/>
            <person name="Rokhsar D."/>
            <person name="Grigoriev I.V."/>
        </authorList>
    </citation>
    <scope>NUCLEOTIDE SEQUENCE [LARGE SCALE GENOMIC DNA]</scope>
</reference>
<dbReference type="EMBL" id="GL377576">
    <property type="protein sequence ID" value="EFJ30180.1"/>
    <property type="molecule type" value="Genomic_DNA"/>
</dbReference>
<protein>
    <submittedName>
        <fullName evidence="4">Uncharacterized protein</fullName>
    </submittedName>
</protein>
<feature type="compositionally biased region" description="Basic and acidic residues" evidence="2">
    <location>
        <begin position="283"/>
        <end position="292"/>
    </location>
</feature>
<dbReference type="GO" id="GO:0051315">
    <property type="term" value="P:attachment of mitotic spindle microtubules to kinetochore"/>
    <property type="evidence" value="ECO:0000318"/>
    <property type="project" value="GO_Central"/>
</dbReference>
<keyword evidence="3" id="KW-0732">Signal</keyword>
<name>D8RCR2_SELML</name>
<dbReference type="HOGENOM" id="CLU_476852_0_0_1"/>
<dbReference type="GO" id="GO:0044877">
    <property type="term" value="F:protein-containing complex binding"/>
    <property type="evidence" value="ECO:0000318"/>
    <property type="project" value="GO_Central"/>
</dbReference>
<evidence type="ECO:0000256" key="1">
    <source>
        <dbReference type="SAM" id="Coils"/>
    </source>
</evidence>
<dbReference type="AlphaFoldDB" id="D8RCR2"/>
<feature type="chain" id="PRO_5003121704" evidence="3">
    <location>
        <begin position="26"/>
        <end position="572"/>
    </location>
</feature>
<dbReference type="PANTHER" id="PTHR21650:SF2">
    <property type="entry name" value="KINETOCHORE PROTEIN NUF2"/>
    <property type="match status" value="1"/>
</dbReference>
<dbReference type="Gramene" id="EFJ30180">
    <property type="protein sequence ID" value="EFJ30180"/>
    <property type="gene ID" value="SELMODRAFT_440581"/>
</dbReference>
<evidence type="ECO:0000256" key="3">
    <source>
        <dbReference type="SAM" id="SignalP"/>
    </source>
</evidence>
<keyword evidence="1" id="KW-0175">Coiled coil</keyword>
<dbReference type="Proteomes" id="UP000001514">
    <property type="component" value="Unassembled WGS sequence"/>
</dbReference>
<feature type="signal peptide" evidence="3">
    <location>
        <begin position="1"/>
        <end position="25"/>
    </location>
</feature>
<dbReference type="KEGG" id="smo:SELMODRAFT_440581"/>
<keyword evidence="5" id="KW-1185">Reference proteome</keyword>